<gene>
    <name evidence="1" type="ORF">ACFSBI_10850</name>
</gene>
<evidence type="ECO:0008006" key="3">
    <source>
        <dbReference type="Google" id="ProtNLM"/>
    </source>
</evidence>
<comment type="caution">
    <text evidence="1">The sequence shown here is derived from an EMBL/GenBank/DDBJ whole genome shotgun (WGS) entry which is preliminary data.</text>
</comment>
<protein>
    <recommendedName>
        <fullName evidence="3">DUF222 domain-containing protein</fullName>
    </recommendedName>
</protein>
<dbReference type="Proteomes" id="UP001597347">
    <property type="component" value="Unassembled WGS sequence"/>
</dbReference>
<keyword evidence="2" id="KW-1185">Reference proteome</keyword>
<name>A0ABW4LG52_9MICO</name>
<dbReference type="EMBL" id="JBHUEA010000016">
    <property type="protein sequence ID" value="MFD1722047.1"/>
    <property type="molecule type" value="Genomic_DNA"/>
</dbReference>
<evidence type="ECO:0000313" key="1">
    <source>
        <dbReference type="EMBL" id="MFD1722047.1"/>
    </source>
</evidence>
<sequence length="154" mass="17156">MLLPLSSATCLDEFFADRRRGAAGRRLARIERTEEVLRSAVERMSELVLTDEEQVLVAAERQFQPVGAVARILPASGLLLVLEAHLAALEEHPSRTAARRVELDLCGQLARHLTRELQHLDVQRAAHRIELALQECTAWADRGPAGLLRRALGR</sequence>
<evidence type="ECO:0000313" key="2">
    <source>
        <dbReference type="Proteomes" id="UP001597347"/>
    </source>
</evidence>
<accession>A0ABW4LG52</accession>
<dbReference type="RefSeq" id="WP_377934819.1">
    <property type="nucleotide sequence ID" value="NZ_JBHUEA010000016.1"/>
</dbReference>
<organism evidence="1 2">
    <name type="scientific">Amnibacterium endophyticum</name>
    <dbReference type="NCBI Taxonomy" id="2109337"/>
    <lineage>
        <taxon>Bacteria</taxon>
        <taxon>Bacillati</taxon>
        <taxon>Actinomycetota</taxon>
        <taxon>Actinomycetes</taxon>
        <taxon>Micrococcales</taxon>
        <taxon>Microbacteriaceae</taxon>
        <taxon>Amnibacterium</taxon>
    </lineage>
</organism>
<reference evidence="2" key="1">
    <citation type="journal article" date="2019" name="Int. J. Syst. Evol. Microbiol.">
        <title>The Global Catalogue of Microorganisms (GCM) 10K type strain sequencing project: providing services to taxonomists for standard genome sequencing and annotation.</title>
        <authorList>
            <consortium name="The Broad Institute Genomics Platform"/>
            <consortium name="The Broad Institute Genome Sequencing Center for Infectious Disease"/>
            <person name="Wu L."/>
            <person name="Ma J."/>
        </authorList>
    </citation>
    <scope>NUCLEOTIDE SEQUENCE [LARGE SCALE GENOMIC DNA]</scope>
    <source>
        <strain evidence="2">CGMCC 1.12471</strain>
    </source>
</reference>
<proteinExistence type="predicted"/>